<accession>A0ACB1A634</accession>
<evidence type="ECO:0000313" key="2">
    <source>
        <dbReference type="Proteomes" id="UP001497535"/>
    </source>
</evidence>
<sequence length="67" mass="7785">MILKESSKKSANIIIRKLPYNEKGNEKRNSIVLKKDGKTGGKQQQQQKFGSKDFENNFRFVVDKLKK</sequence>
<keyword evidence="2" id="KW-1185">Reference proteome</keyword>
<protein>
    <submittedName>
        <fullName evidence="1">Uncharacterized protein</fullName>
    </submittedName>
</protein>
<evidence type="ECO:0000313" key="1">
    <source>
        <dbReference type="EMBL" id="CAK5086516.1"/>
    </source>
</evidence>
<comment type="caution">
    <text evidence="1">The sequence shown here is derived from an EMBL/GenBank/DDBJ whole genome shotgun (WGS) entry which is preliminary data.</text>
</comment>
<proteinExistence type="predicted"/>
<dbReference type="EMBL" id="CAVMJV010000061">
    <property type="protein sequence ID" value="CAK5086516.1"/>
    <property type="molecule type" value="Genomic_DNA"/>
</dbReference>
<dbReference type="Proteomes" id="UP001497535">
    <property type="component" value="Unassembled WGS sequence"/>
</dbReference>
<gene>
    <name evidence="1" type="ORF">MENTE1834_LOCUS34021</name>
</gene>
<name>A0ACB1A634_MELEN</name>
<organism evidence="1 2">
    <name type="scientific">Meloidogyne enterolobii</name>
    <name type="common">Root-knot nematode worm</name>
    <name type="synonym">Meloidogyne mayaguensis</name>
    <dbReference type="NCBI Taxonomy" id="390850"/>
    <lineage>
        <taxon>Eukaryota</taxon>
        <taxon>Metazoa</taxon>
        <taxon>Ecdysozoa</taxon>
        <taxon>Nematoda</taxon>
        <taxon>Chromadorea</taxon>
        <taxon>Rhabditida</taxon>
        <taxon>Tylenchina</taxon>
        <taxon>Tylenchomorpha</taxon>
        <taxon>Tylenchoidea</taxon>
        <taxon>Meloidogynidae</taxon>
        <taxon>Meloidogyninae</taxon>
        <taxon>Meloidogyne</taxon>
    </lineage>
</organism>
<reference evidence="1" key="1">
    <citation type="submission" date="2023-11" db="EMBL/GenBank/DDBJ databases">
        <authorList>
            <person name="Poullet M."/>
        </authorList>
    </citation>
    <scope>NUCLEOTIDE SEQUENCE</scope>
    <source>
        <strain evidence="1">E1834</strain>
    </source>
</reference>